<evidence type="ECO:0000313" key="2">
    <source>
        <dbReference type="EMBL" id="GJT88215.1"/>
    </source>
</evidence>
<reference evidence="2" key="1">
    <citation type="journal article" date="2022" name="Int. J. Mol. Sci.">
        <title>Draft Genome of Tanacetum Coccineum: Genomic Comparison of Closely Related Tanacetum-Family Plants.</title>
        <authorList>
            <person name="Yamashiro T."/>
            <person name="Shiraishi A."/>
            <person name="Nakayama K."/>
            <person name="Satake H."/>
        </authorList>
    </citation>
    <scope>NUCLEOTIDE SEQUENCE</scope>
</reference>
<organism evidence="2 3">
    <name type="scientific">Tanacetum coccineum</name>
    <dbReference type="NCBI Taxonomy" id="301880"/>
    <lineage>
        <taxon>Eukaryota</taxon>
        <taxon>Viridiplantae</taxon>
        <taxon>Streptophyta</taxon>
        <taxon>Embryophyta</taxon>
        <taxon>Tracheophyta</taxon>
        <taxon>Spermatophyta</taxon>
        <taxon>Magnoliopsida</taxon>
        <taxon>eudicotyledons</taxon>
        <taxon>Gunneridae</taxon>
        <taxon>Pentapetalae</taxon>
        <taxon>asterids</taxon>
        <taxon>campanulids</taxon>
        <taxon>Asterales</taxon>
        <taxon>Asteraceae</taxon>
        <taxon>Asteroideae</taxon>
        <taxon>Anthemideae</taxon>
        <taxon>Anthemidinae</taxon>
        <taxon>Tanacetum</taxon>
    </lineage>
</organism>
<dbReference type="Proteomes" id="UP001151760">
    <property type="component" value="Unassembled WGS sequence"/>
</dbReference>
<keyword evidence="3" id="KW-1185">Reference proteome</keyword>
<feature type="region of interest" description="Disordered" evidence="1">
    <location>
        <begin position="91"/>
        <end position="121"/>
    </location>
</feature>
<proteinExistence type="predicted"/>
<feature type="region of interest" description="Disordered" evidence="1">
    <location>
        <begin position="67"/>
        <end position="86"/>
    </location>
</feature>
<comment type="caution">
    <text evidence="2">The sequence shown here is derived from an EMBL/GenBank/DDBJ whole genome shotgun (WGS) entry which is preliminary data.</text>
</comment>
<reference evidence="2" key="2">
    <citation type="submission" date="2022-01" db="EMBL/GenBank/DDBJ databases">
        <authorList>
            <person name="Yamashiro T."/>
            <person name="Shiraishi A."/>
            <person name="Satake H."/>
            <person name="Nakayama K."/>
        </authorList>
    </citation>
    <scope>NUCLEOTIDE SEQUENCE</scope>
</reference>
<name>A0ABQ5HLU5_9ASTR</name>
<sequence length="430" mass="48143">MQLNSESKDVSFCGMQSDIKMSKQKTHALFNSLESRLTLQSYSTKTWVMLEVRFAERTCHKSLMKRRVNKRQMQTQESKIDTGKALDADLVDTESIRTDSTVQDDNSRSGNDTDADDADIRPIYNKEPMAVVQLTAGCNIFAIGQQHTEQPEIINEGRVDHTADGSKPKPRSNNQTSRSLPVSKSTRVTIMAVPKADHSKSSSSFSDSKQFEVNSRAKVPSNKTTNRNKPVEQIRIAKKPERQIPTGHRTVGLRWVPTGKTFTFSTTKVDSEPPNGSNARYQLPQILKCATLDVRQVNFVNSPEPTLSSRPTKVEVPKELLKVSMVNTSLKKLKYHLAGFDVVCNGCMLSDNHDLCVLDFINNVNARTKSKSVKKNSKRKVWKPTGKVFTNIGYIWRPTGRTFTIVGNACPLTRITTTTEVPLRKPTALI</sequence>
<feature type="compositionally biased region" description="Polar residues" evidence="1">
    <location>
        <begin position="171"/>
        <end position="188"/>
    </location>
</feature>
<evidence type="ECO:0000313" key="3">
    <source>
        <dbReference type="Proteomes" id="UP001151760"/>
    </source>
</evidence>
<gene>
    <name evidence="2" type="ORF">Tco_1069932</name>
</gene>
<dbReference type="EMBL" id="BQNB010019709">
    <property type="protein sequence ID" value="GJT88215.1"/>
    <property type="molecule type" value="Genomic_DNA"/>
</dbReference>
<protein>
    <submittedName>
        <fullName evidence="2">Uncharacterized protein</fullName>
    </submittedName>
</protein>
<feature type="compositionally biased region" description="Polar residues" evidence="1">
    <location>
        <begin position="98"/>
        <end position="112"/>
    </location>
</feature>
<accession>A0ABQ5HLU5</accession>
<evidence type="ECO:0000256" key="1">
    <source>
        <dbReference type="SAM" id="MobiDB-lite"/>
    </source>
</evidence>
<feature type="region of interest" description="Disordered" evidence="1">
    <location>
        <begin position="159"/>
        <end position="229"/>
    </location>
</feature>